<dbReference type="PANTHER" id="PTHR44520">
    <property type="entry name" value="RESPONSE REGULATOR RCP1-RELATED"/>
    <property type="match status" value="1"/>
</dbReference>
<feature type="domain" description="Response regulatory" evidence="2">
    <location>
        <begin position="9"/>
        <end position="139"/>
    </location>
</feature>
<comment type="caution">
    <text evidence="3">The sequence shown here is derived from an EMBL/GenBank/DDBJ whole genome shotgun (WGS) entry which is preliminary data.</text>
</comment>
<proteinExistence type="predicted"/>
<dbReference type="Proteomes" id="UP001168528">
    <property type="component" value="Unassembled WGS sequence"/>
</dbReference>
<gene>
    <name evidence="3" type="ORF">Q0590_25870</name>
</gene>
<evidence type="ECO:0000313" key="4">
    <source>
        <dbReference type="Proteomes" id="UP001168528"/>
    </source>
</evidence>
<dbReference type="Pfam" id="PF00072">
    <property type="entry name" value="Response_reg"/>
    <property type="match status" value="1"/>
</dbReference>
<protein>
    <submittedName>
        <fullName evidence="3">Response regulator</fullName>
    </submittedName>
</protein>
<sequence length="139" mass="15620">MSNKKAFNRVLIIDDDHTSVYLTKLTLEDMEIAGQILTAKNGQEGLDRIKQYCLNEQAALVECPDLILLDINMPIMNGFDVVHALKLIGQDHLIRAKVVILTTSANPTEVEKMRALGVKDYLEKPVSEDKILPFINETK</sequence>
<evidence type="ECO:0000256" key="1">
    <source>
        <dbReference type="PROSITE-ProRule" id="PRU00169"/>
    </source>
</evidence>
<dbReference type="EMBL" id="JAUKPO010000021">
    <property type="protein sequence ID" value="MDO1449732.1"/>
    <property type="molecule type" value="Genomic_DNA"/>
</dbReference>
<dbReference type="RefSeq" id="WP_302040535.1">
    <property type="nucleotide sequence ID" value="NZ_JAUKPO010000021.1"/>
</dbReference>
<dbReference type="Gene3D" id="3.40.50.2300">
    <property type="match status" value="1"/>
</dbReference>
<feature type="modified residue" description="4-aspartylphosphate" evidence="1">
    <location>
        <position position="70"/>
    </location>
</feature>
<accession>A0ABT8RC98</accession>
<dbReference type="PANTHER" id="PTHR44520:SF2">
    <property type="entry name" value="RESPONSE REGULATOR RCP1"/>
    <property type="match status" value="1"/>
</dbReference>
<dbReference type="InterPro" id="IPR011006">
    <property type="entry name" value="CheY-like_superfamily"/>
</dbReference>
<dbReference type="SUPFAM" id="SSF52172">
    <property type="entry name" value="CheY-like"/>
    <property type="match status" value="1"/>
</dbReference>
<name>A0ABT8RC98_9BACT</name>
<organism evidence="3 4">
    <name type="scientific">Rhodocytophaga aerolata</name>
    <dbReference type="NCBI Taxonomy" id="455078"/>
    <lineage>
        <taxon>Bacteria</taxon>
        <taxon>Pseudomonadati</taxon>
        <taxon>Bacteroidota</taxon>
        <taxon>Cytophagia</taxon>
        <taxon>Cytophagales</taxon>
        <taxon>Rhodocytophagaceae</taxon>
        <taxon>Rhodocytophaga</taxon>
    </lineage>
</organism>
<dbReference type="InterPro" id="IPR001789">
    <property type="entry name" value="Sig_transdc_resp-reg_receiver"/>
</dbReference>
<dbReference type="InterPro" id="IPR052893">
    <property type="entry name" value="TCS_response_regulator"/>
</dbReference>
<dbReference type="SMART" id="SM00448">
    <property type="entry name" value="REC"/>
    <property type="match status" value="1"/>
</dbReference>
<reference evidence="3" key="1">
    <citation type="submission" date="2023-07" db="EMBL/GenBank/DDBJ databases">
        <title>The genome sequence of Rhodocytophaga aerolata KACC 12507.</title>
        <authorList>
            <person name="Zhang X."/>
        </authorList>
    </citation>
    <scope>NUCLEOTIDE SEQUENCE</scope>
    <source>
        <strain evidence="3">KACC 12507</strain>
    </source>
</reference>
<keyword evidence="1" id="KW-0597">Phosphoprotein</keyword>
<dbReference type="PROSITE" id="PS50110">
    <property type="entry name" value="RESPONSE_REGULATORY"/>
    <property type="match status" value="1"/>
</dbReference>
<evidence type="ECO:0000313" key="3">
    <source>
        <dbReference type="EMBL" id="MDO1449732.1"/>
    </source>
</evidence>
<keyword evidence="4" id="KW-1185">Reference proteome</keyword>
<evidence type="ECO:0000259" key="2">
    <source>
        <dbReference type="PROSITE" id="PS50110"/>
    </source>
</evidence>